<dbReference type="RefSeq" id="XP_020908791.1">
    <property type="nucleotide sequence ID" value="XM_021053132.2"/>
</dbReference>
<evidence type="ECO:0000313" key="3">
    <source>
        <dbReference type="Proteomes" id="UP000887567"/>
    </source>
</evidence>
<feature type="region of interest" description="Disordered" evidence="1">
    <location>
        <begin position="31"/>
        <end position="105"/>
    </location>
</feature>
<sequence length="105" mass="12179">MGQCFGTDCAGLCPRWSYRQEKGFDRYTKFAPKNRSSKYGDEHLLNEIQDPRSDDDLDFSDISSELTSRQNHKFKDSPVTSERKNPEKQQVQPNQPEYTTITIEA</sequence>
<evidence type="ECO:0000313" key="2">
    <source>
        <dbReference type="EnsemblMetazoa" id="XP_020908791.1"/>
    </source>
</evidence>
<dbReference type="OrthoDB" id="5969280at2759"/>
<accession>A0A913XS07</accession>
<dbReference type="GeneID" id="110246764"/>
<reference evidence="2" key="1">
    <citation type="submission" date="2022-11" db="UniProtKB">
        <authorList>
            <consortium name="EnsemblMetazoa"/>
        </authorList>
    </citation>
    <scope>IDENTIFICATION</scope>
</reference>
<evidence type="ECO:0000256" key="1">
    <source>
        <dbReference type="SAM" id="MobiDB-lite"/>
    </source>
</evidence>
<feature type="compositionally biased region" description="Basic and acidic residues" evidence="1">
    <location>
        <begin position="73"/>
        <end position="87"/>
    </location>
</feature>
<keyword evidence="3" id="KW-1185">Reference proteome</keyword>
<name>A0A913XS07_EXADI</name>
<feature type="compositionally biased region" description="Polar residues" evidence="1">
    <location>
        <begin position="88"/>
        <end position="105"/>
    </location>
</feature>
<proteinExistence type="predicted"/>
<dbReference type="KEGG" id="epa:110246764"/>
<organism evidence="2 3">
    <name type="scientific">Exaiptasia diaphana</name>
    <name type="common">Tropical sea anemone</name>
    <name type="synonym">Aiptasia pulchella</name>
    <dbReference type="NCBI Taxonomy" id="2652724"/>
    <lineage>
        <taxon>Eukaryota</taxon>
        <taxon>Metazoa</taxon>
        <taxon>Cnidaria</taxon>
        <taxon>Anthozoa</taxon>
        <taxon>Hexacorallia</taxon>
        <taxon>Actiniaria</taxon>
        <taxon>Aiptasiidae</taxon>
        <taxon>Exaiptasia</taxon>
    </lineage>
</organism>
<dbReference type="Proteomes" id="UP000887567">
    <property type="component" value="Unplaced"/>
</dbReference>
<dbReference type="OMA" id="AGLCPRW"/>
<dbReference type="EnsemblMetazoa" id="XM_021053132.2">
    <property type="protein sequence ID" value="XP_020908791.1"/>
    <property type="gene ID" value="LOC110246764"/>
</dbReference>
<feature type="compositionally biased region" description="Basic and acidic residues" evidence="1">
    <location>
        <begin position="38"/>
        <end position="54"/>
    </location>
</feature>
<protein>
    <submittedName>
        <fullName evidence="2">Uncharacterized protein</fullName>
    </submittedName>
</protein>
<dbReference type="AlphaFoldDB" id="A0A913XS07"/>